<accession>A0A2A2EI67</accession>
<dbReference type="InterPro" id="IPR008319">
    <property type="entry name" value="GyrI-like_CCH_Lin2189-like"/>
</dbReference>
<evidence type="ECO:0000259" key="1">
    <source>
        <dbReference type="Pfam" id="PF06445"/>
    </source>
</evidence>
<dbReference type="Proteomes" id="UP000217986">
    <property type="component" value="Unassembled WGS sequence"/>
</dbReference>
<organism evidence="2 3">
    <name type="scientific">Bifidobacterium italicum</name>
    <dbReference type="NCBI Taxonomy" id="1960968"/>
    <lineage>
        <taxon>Bacteria</taxon>
        <taxon>Bacillati</taxon>
        <taxon>Actinomycetota</taxon>
        <taxon>Actinomycetes</taxon>
        <taxon>Bifidobacteriales</taxon>
        <taxon>Bifidobacteriaceae</taxon>
        <taxon>Bifidobacterium</taxon>
    </lineage>
</organism>
<dbReference type="SUPFAM" id="SSF55136">
    <property type="entry name" value="Probable bacterial effector-binding domain"/>
    <property type="match status" value="1"/>
</dbReference>
<comment type="caution">
    <text evidence="2">The sequence shown here is derived from an EMBL/GenBank/DDBJ whole genome shotgun (WGS) entry which is preliminary data.</text>
</comment>
<dbReference type="Pfam" id="PF06445">
    <property type="entry name" value="GyrI-like"/>
    <property type="match status" value="1"/>
</dbReference>
<dbReference type="Gene3D" id="3.20.80.10">
    <property type="entry name" value="Regulatory factor, effector binding domain"/>
    <property type="match status" value="1"/>
</dbReference>
<gene>
    <name evidence="2" type="ORF">B1400_1253</name>
</gene>
<dbReference type="PIRSF" id="PIRSF031644">
    <property type="entry name" value="UCP031644"/>
    <property type="match status" value="1"/>
</dbReference>
<reference evidence="2 3" key="1">
    <citation type="journal article" date="2017" name="ISME J.">
        <title>Unveiling bifidobacterial biogeography across the mammalian branch of the tree of life.</title>
        <authorList>
            <person name="Milani C."/>
            <person name="Mangifesta M."/>
            <person name="Mancabelli L."/>
            <person name="Lugli G.A."/>
            <person name="James K."/>
            <person name="Duranti S."/>
            <person name="Turroni F."/>
            <person name="Ferrario C."/>
            <person name="Ossiprandi M.C."/>
            <person name="van Sinderen D."/>
            <person name="Ventura M."/>
        </authorList>
    </citation>
    <scope>NUCLEOTIDE SEQUENCE [LARGE SCALE GENOMIC DNA]</scope>
    <source>
        <strain evidence="2 3">70</strain>
    </source>
</reference>
<dbReference type="InterPro" id="IPR011256">
    <property type="entry name" value="Reg_factor_effector_dom_sf"/>
</dbReference>
<feature type="domain" description="GyrI-like small molecule binding" evidence="1">
    <location>
        <begin position="18"/>
        <end position="207"/>
    </location>
</feature>
<dbReference type="InterPro" id="IPR029442">
    <property type="entry name" value="GyrI-like"/>
</dbReference>
<protein>
    <submittedName>
        <fullName evidence="2">GyrI-like small molecule binding domain-containing protein</fullName>
    </submittedName>
</protein>
<evidence type="ECO:0000313" key="2">
    <source>
        <dbReference type="EMBL" id="PAU68869.1"/>
    </source>
</evidence>
<name>A0A2A2EI67_9BIFI</name>
<dbReference type="AlphaFoldDB" id="A0A2A2EI67"/>
<proteinExistence type="predicted"/>
<sequence>MAFDFKKEYKEYYLPAKQPRIVDVPPMNFIAVAGSGDPNLPGGAYQQALAMLYAVAYTIKMSKKGDRRIDGYFDFVVPPLEGFWWQGDGGPVDFAHKERFAWISAIRMPDFVTAEDVAWAKEQGAVKKKLDCSAVELMTVDEGLCVQCLHMGPYDDEPATIEAMDAYARAQGYAPDLTAGRRHHEIYLSDARRVAPERLRTVIRHPVRAV</sequence>
<evidence type="ECO:0000313" key="3">
    <source>
        <dbReference type="Proteomes" id="UP000217986"/>
    </source>
</evidence>
<keyword evidence="3" id="KW-1185">Reference proteome</keyword>
<dbReference type="EMBL" id="MVOG01000026">
    <property type="protein sequence ID" value="PAU68869.1"/>
    <property type="molecule type" value="Genomic_DNA"/>
</dbReference>
<dbReference type="RefSeq" id="WP_095613589.1">
    <property type="nucleotide sequence ID" value="NZ_MVOG01000026.1"/>
</dbReference>
<dbReference type="OrthoDB" id="4772335at2"/>